<evidence type="ECO:0000256" key="2">
    <source>
        <dbReference type="ARBA" id="ARBA00023125"/>
    </source>
</evidence>
<dbReference type="RefSeq" id="WP_179754145.1">
    <property type="nucleotide sequence ID" value="NZ_JACCBU010000001.1"/>
</dbReference>
<evidence type="ECO:0000256" key="4">
    <source>
        <dbReference type="PROSITE-ProRule" id="PRU00335"/>
    </source>
</evidence>
<dbReference type="PANTHER" id="PTHR30055:SF234">
    <property type="entry name" value="HTH-TYPE TRANSCRIPTIONAL REGULATOR BETI"/>
    <property type="match status" value="1"/>
</dbReference>
<dbReference type="EMBL" id="JACCBU010000001">
    <property type="protein sequence ID" value="NYE72978.1"/>
    <property type="molecule type" value="Genomic_DNA"/>
</dbReference>
<dbReference type="GO" id="GO:0000976">
    <property type="term" value="F:transcription cis-regulatory region binding"/>
    <property type="evidence" value="ECO:0007669"/>
    <property type="project" value="TreeGrafter"/>
</dbReference>
<proteinExistence type="predicted"/>
<evidence type="ECO:0000256" key="3">
    <source>
        <dbReference type="ARBA" id="ARBA00023163"/>
    </source>
</evidence>
<dbReference type="Proteomes" id="UP000569914">
    <property type="component" value="Unassembled WGS sequence"/>
</dbReference>
<dbReference type="PANTHER" id="PTHR30055">
    <property type="entry name" value="HTH-TYPE TRANSCRIPTIONAL REGULATOR RUTR"/>
    <property type="match status" value="1"/>
</dbReference>
<feature type="domain" description="HTH tetR-type" evidence="5">
    <location>
        <begin position="13"/>
        <end position="71"/>
    </location>
</feature>
<evidence type="ECO:0000313" key="6">
    <source>
        <dbReference type="EMBL" id="NYE72978.1"/>
    </source>
</evidence>
<reference evidence="6 7" key="1">
    <citation type="submission" date="2020-07" db="EMBL/GenBank/DDBJ databases">
        <title>Sequencing the genomes of 1000 actinobacteria strains.</title>
        <authorList>
            <person name="Klenk H.-P."/>
        </authorList>
    </citation>
    <scope>NUCLEOTIDE SEQUENCE [LARGE SCALE GENOMIC DNA]</scope>
    <source>
        <strain evidence="6 7">DSM 22083</strain>
    </source>
</reference>
<dbReference type="GO" id="GO:0003700">
    <property type="term" value="F:DNA-binding transcription factor activity"/>
    <property type="evidence" value="ECO:0007669"/>
    <property type="project" value="TreeGrafter"/>
</dbReference>
<keyword evidence="7" id="KW-1185">Reference proteome</keyword>
<dbReference type="InterPro" id="IPR036271">
    <property type="entry name" value="Tet_transcr_reg_TetR-rel_C_sf"/>
</dbReference>
<evidence type="ECO:0000259" key="5">
    <source>
        <dbReference type="PROSITE" id="PS50977"/>
    </source>
</evidence>
<dbReference type="AlphaFoldDB" id="A0A7Y9I9U7"/>
<name>A0A7Y9I9U7_9ACTN</name>
<feature type="DNA-binding region" description="H-T-H motif" evidence="4">
    <location>
        <begin position="34"/>
        <end position="53"/>
    </location>
</feature>
<dbReference type="Pfam" id="PF00440">
    <property type="entry name" value="TetR_N"/>
    <property type="match status" value="1"/>
</dbReference>
<dbReference type="SUPFAM" id="SSF46689">
    <property type="entry name" value="Homeodomain-like"/>
    <property type="match status" value="1"/>
</dbReference>
<comment type="caution">
    <text evidence="6">The sequence shown here is derived from an EMBL/GenBank/DDBJ whole genome shotgun (WGS) entry which is preliminary data.</text>
</comment>
<gene>
    <name evidence="6" type="ORF">BKA15_004307</name>
</gene>
<keyword evidence="2 4" id="KW-0238">DNA-binding</keyword>
<keyword evidence="3" id="KW-0804">Transcription</keyword>
<dbReference type="InterPro" id="IPR009057">
    <property type="entry name" value="Homeodomain-like_sf"/>
</dbReference>
<dbReference type="InterPro" id="IPR001647">
    <property type="entry name" value="HTH_TetR"/>
</dbReference>
<dbReference type="PROSITE" id="PS50977">
    <property type="entry name" value="HTH_TETR_2"/>
    <property type="match status" value="1"/>
</dbReference>
<dbReference type="SUPFAM" id="SSF48498">
    <property type="entry name" value="Tetracyclin repressor-like, C-terminal domain"/>
    <property type="match status" value="1"/>
</dbReference>
<dbReference type="Gene3D" id="1.10.357.10">
    <property type="entry name" value="Tetracycline Repressor, domain 2"/>
    <property type="match status" value="1"/>
</dbReference>
<sequence length="192" mass="21350">MTETSAAESGTRARTRRAIIDAAVALLARNPGASMSDVAVEAGVGRTTVHRYFAERSELITALTEEADRRVEEATERARLSDGAADQVLVRLCQEYFELGDWLTLMFTQSIQPDNEEFWTEEGGPAEEALAELIMRGHREGSIDDAMSPDWLSGLLWSLLFTAWAQVRAGTMNRHAATTHCLDTLRKIIRPR</sequence>
<organism evidence="6 7">
    <name type="scientific">Microlunatus parietis</name>
    <dbReference type="NCBI Taxonomy" id="682979"/>
    <lineage>
        <taxon>Bacteria</taxon>
        <taxon>Bacillati</taxon>
        <taxon>Actinomycetota</taxon>
        <taxon>Actinomycetes</taxon>
        <taxon>Propionibacteriales</taxon>
        <taxon>Propionibacteriaceae</taxon>
        <taxon>Microlunatus</taxon>
    </lineage>
</organism>
<keyword evidence="1" id="KW-0805">Transcription regulation</keyword>
<protein>
    <submittedName>
        <fullName evidence="6">AcrR family transcriptional regulator</fullName>
    </submittedName>
</protein>
<evidence type="ECO:0000313" key="7">
    <source>
        <dbReference type="Proteomes" id="UP000569914"/>
    </source>
</evidence>
<accession>A0A7Y9I9U7</accession>
<dbReference type="InterPro" id="IPR050109">
    <property type="entry name" value="HTH-type_TetR-like_transc_reg"/>
</dbReference>
<evidence type="ECO:0000256" key="1">
    <source>
        <dbReference type="ARBA" id="ARBA00023015"/>
    </source>
</evidence>